<dbReference type="GO" id="GO:0005829">
    <property type="term" value="C:cytosol"/>
    <property type="evidence" value="ECO:0007669"/>
    <property type="project" value="TreeGrafter"/>
</dbReference>
<evidence type="ECO:0000256" key="5">
    <source>
        <dbReference type="ARBA" id="ARBA00022679"/>
    </source>
</evidence>
<keyword evidence="7" id="KW-0315">Glutamine amidotransferase</keyword>
<protein>
    <recommendedName>
        <fullName evidence="3">Glutamine--fructose-6-phosphate aminotransferase [isomerizing]</fullName>
        <ecNumber evidence="2">2.6.1.16</ecNumber>
    </recommendedName>
</protein>
<evidence type="ECO:0000313" key="9">
    <source>
        <dbReference type="EMBL" id="EHE97649.1"/>
    </source>
</evidence>
<evidence type="ECO:0000256" key="7">
    <source>
        <dbReference type="ARBA" id="ARBA00022962"/>
    </source>
</evidence>
<dbReference type="PROSITE" id="PS51278">
    <property type="entry name" value="GATASE_TYPE_2"/>
    <property type="match status" value="1"/>
</dbReference>
<dbReference type="InterPro" id="IPR029055">
    <property type="entry name" value="Ntn_hydrolases_N"/>
</dbReference>
<keyword evidence="5" id="KW-0808">Transferase</keyword>
<evidence type="ECO:0000256" key="6">
    <source>
        <dbReference type="ARBA" id="ARBA00022737"/>
    </source>
</evidence>
<dbReference type="Proteomes" id="UP000003763">
    <property type="component" value="Unassembled WGS sequence"/>
</dbReference>
<gene>
    <name evidence="9" type="ORF">HMPREF9469_03753</name>
</gene>
<accession>G5HME1</accession>
<dbReference type="GO" id="GO:0006002">
    <property type="term" value="P:fructose 6-phosphate metabolic process"/>
    <property type="evidence" value="ECO:0007669"/>
    <property type="project" value="TreeGrafter"/>
</dbReference>
<dbReference type="FunFam" id="3.60.20.10:FF:000006">
    <property type="entry name" value="Glutamine--fructose-6-phosphate aminotransferase [isomerizing]"/>
    <property type="match status" value="1"/>
</dbReference>
<dbReference type="PATRIC" id="fig|742733.3.peg.3896"/>
<dbReference type="Gene3D" id="3.60.20.10">
    <property type="entry name" value="Glutamine Phosphoribosylpyrophosphate, subunit 1, domain 1"/>
    <property type="match status" value="1"/>
</dbReference>
<dbReference type="GO" id="GO:0004360">
    <property type="term" value="F:glutamine-fructose-6-phosphate transaminase (isomerizing) activity"/>
    <property type="evidence" value="ECO:0007669"/>
    <property type="project" value="UniProtKB-EC"/>
</dbReference>
<dbReference type="GO" id="GO:0006047">
    <property type="term" value="P:UDP-N-acetylglucosamine metabolic process"/>
    <property type="evidence" value="ECO:0007669"/>
    <property type="project" value="TreeGrafter"/>
</dbReference>
<dbReference type="InterPro" id="IPR017932">
    <property type="entry name" value="GATase_2_dom"/>
</dbReference>
<evidence type="ECO:0000259" key="8">
    <source>
        <dbReference type="PROSITE" id="PS51278"/>
    </source>
</evidence>
<dbReference type="PANTHER" id="PTHR10937:SF0">
    <property type="entry name" value="GLUTAMINE--FRUCTOSE-6-PHOSPHATE TRANSAMINASE (ISOMERIZING)"/>
    <property type="match status" value="1"/>
</dbReference>
<evidence type="ECO:0000256" key="2">
    <source>
        <dbReference type="ARBA" id="ARBA00012916"/>
    </source>
</evidence>
<reference evidence="9 10" key="1">
    <citation type="submission" date="2011-08" db="EMBL/GenBank/DDBJ databases">
        <title>The Genome Sequence of Clostridium citroniae WAL-17108.</title>
        <authorList>
            <consortium name="The Broad Institute Genome Sequencing Platform"/>
            <person name="Earl A."/>
            <person name="Ward D."/>
            <person name="Feldgarden M."/>
            <person name="Gevers D."/>
            <person name="Finegold S.M."/>
            <person name="Summanen P.H."/>
            <person name="Molitoris D.R."/>
            <person name="Vaisanen M.L."/>
            <person name="Daigneault M."/>
            <person name="Allen-Vercoe E."/>
            <person name="Young S.K."/>
            <person name="Zeng Q."/>
            <person name="Gargeya S."/>
            <person name="Fitzgerald M."/>
            <person name="Haas B."/>
            <person name="Abouelleil A."/>
            <person name="Alvarado L."/>
            <person name="Arachchi H.M."/>
            <person name="Berlin A."/>
            <person name="Brown A."/>
            <person name="Chapman S.B."/>
            <person name="Chen Z."/>
            <person name="Dunbar C."/>
            <person name="Freedman E."/>
            <person name="Gearin G."/>
            <person name="Gellesch M."/>
            <person name="Goldberg J."/>
            <person name="Griggs A."/>
            <person name="Gujja S."/>
            <person name="Heiman D."/>
            <person name="Howarth C."/>
            <person name="Larson L."/>
            <person name="Lui A."/>
            <person name="MacDonald P.J.P."/>
            <person name="Montmayeur A."/>
            <person name="Murphy C."/>
            <person name="Neiman D."/>
            <person name="Pearson M."/>
            <person name="Priest M."/>
            <person name="Roberts A."/>
            <person name="Saif S."/>
            <person name="Shea T."/>
            <person name="Shenoy N."/>
            <person name="Sisk P."/>
            <person name="Stolte C."/>
            <person name="Sykes S."/>
            <person name="Wortman J."/>
            <person name="Nusbaum C."/>
            <person name="Birren B."/>
        </authorList>
    </citation>
    <scope>NUCLEOTIDE SEQUENCE [LARGE SCALE GENOMIC DNA]</scope>
    <source>
        <strain evidence="9 10">WAL-17108</strain>
    </source>
</reference>
<organism evidence="9 10">
    <name type="scientific">[Clostridium] citroniae WAL-17108</name>
    <dbReference type="NCBI Taxonomy" id="742733"/>
    <lineage>
        <taxon>Bacteria</taxon>
        <taxon>Bacillati</taxon>
        <taxon>Bacillota</taxon>
        <taxon>Clostridia</taxon>
        <taxon>Lachnospirales</taxon>
        <taxon>Lachnospiraceae</taxon>
        <taxon>Enterocloster</taxon>
    </lineage>
</organism>
<dbReference type="GO" id="GO:0006487">
    <property type="term" value="P:protein N-linked glycosylation"/>
    <property type="evidence" value="ECO:0007669"/>
    <property type="project" value="TreeGrafter"/>
</dbReference>
<comment type="catalytic activity">
    <reaction evidence="1">
        <text>D-fructose 6-phosphate + L-glutamine = D-glucosamine 6-phosphate + L-glutamate</text>
        <dbReference type="Rhea" id="RHEA:13237"/>
        <dbReference type="ChEBI" id="CHEBI:29985"/>
        <dbReference type="ChEBI" id="CHEBI:58359"/>
        <dbReference type="ChEBI" id="CHEBI:58725"/>
        <dbReference type="ChEBI" id="CHEBI:61527"/>
        <dbReference type="EC" id="2.6.1.16"/>
    </reaction>
</comment>
<dbReference type="CDD" id="cd00714">
    <property type="entry name" value="GFAT"/>
    <property type="match status" value="1"/>
</dbReference>
<dbReference type="PANTHER" id="PTHR10937">
    <property type="entry name" value="GLUCOSAMINE--FRUCTOSE-6-PHOSPHATE AMINOTRANSFERASE, ISOMERIZING"/>
    <property type="match status" value="1"/>
</dbReference>
<dbReference type="SUPFAM" id="SSF56235">
    <property type="entry name" value="N-terminal nucleophile aminohydrolases (Ntn hydrolases)"/>
    <property type="match status" value="1"/>
</dbReference>
<dbReference type="Pfam" id="PF13522">
    <property type="entry name" value="GATase_6"/>
    <property type="match status" value="1"/>
</dbReference>
<name>G5HME1_9FIRM</name>
<dbReference type="InterPro" id="IPR047084">
    <property type="entry name" value="GFAT_N"/>
</dbReference>
<dbReference type="eggNOG" id="COG0449">
    <property type="taxonomic scope" value="Bacteria"/>
</dbReference>
<keyword evidence="4" id="KW-0032">Aminotransferase</keyword>
<dbReference type="HOGENOM" id="CLU_012520_6_1_9"/>
<dbReference type="AlphaFoldDB" id="G5HME1"/>
<dbReference type="EC" id="2.6.1.16" evidence="2"/>
<evidence type="ECO:0000256" key="4">
    <source>
        <dbReference type="ARBA" id="ARBA00022576"/>
    </source>
</evidence>
<evidence type="ECO:0000256" key="1">
    <source>
        <dbReference type="ARBA" id="ARBA00001031"/>
    </source>
</evidence>
<keyword evidence="6" id="KW-0677">Repeat</keyword>
<evidence type="ECO:0000256" key="3">
    <source>
        <dbReference type="ARBA" id="ARBA00016090"/>
    </source>
</evidence>
<comment type="caution">
    <text evidence="9">The sequence shown here is derived from an EMBL/GenBank/DDBJ whole genome shotgun (WGS) entry which is preliminary data.</text>
</comment>
<feature type="domain" description="Glutamine amidotransferase type-2" evidence="8">
    <location>
        <begin position="2"/>
        <end position="240"/>
    </location>
</feature>
<evidence type="ECO:0000313" key="10">
    <source>
        <dbReference type="Proteomes" id="UP000003763"/>
    </source>
</evidence>
<sequence>MCGIVGYAGENQAASILLDGLERLEYRGYDSAGIAVAGRTEAGEEYLEVIKAKGRLKVLCEMTDNGKAVIGSCGIGHTRWATHGEPSVVNSHPHCAGDKSVAVVHNGIIENFQEIKNKLQKGGAEFISQTDTEVLAHLMEKYYKGNPIEAIARMMVRVRGSYALSILFKDRPGEIYAVRNDSPLIAGRSRQGNFIASDVPAILKYTREIYLLRIWRSSALPRTMSVYIISTRNRWNRSFS</sequence>
<proteinExistence type="predicted"/>
<dbReference type="EMBL" id="ADLJ01000029">
    <property type="protein sequence ID" value="EHE97649.1"/>
    <property type="molecule type" value="Genomic_DNA"/>
</dbReference>